<dbReference type="AlphaFoldDB" id="A0AAD5TZS1"/>
<comment type="caution">
    <text evidence="1">The sequence shown here is derived from an EMBL/GenBank/DDBJ whole genome shotgun (WGS) entry which is preliminary data.</text>
</comment>
<dbReference type="Proteomes" id="UP001211065">
    <property type="component" value="Unassembled WGS sequence"/>
</dbReference>
<evidence type="ECO:0000313" key="1">
    <source>
        <dbReference type="EMBL" id="KAJ3208140.1"/>
    </source>
</evidence>
<accession>A0AAD5TZS1</accession>
<evidence type="ECO:0008006" key="3">
    <source>
        <dbReference type="Google" id="ProtNLM"/>
    </source>
</evidence>
<keyword evidence="2" id="KW-1185">Reference proteome</keyword>
<reference evidence="1" key="1">
    <citation type="submission" date="2020-05" db="EMBL/GenBank/DDBJ databases">
        <title>Phylogenomic resolution of chytrid fungi.</title>
        <authorList>
            <person name="Stajich J.E."/>
            <person name="Amses K."/>
            <person name="Simmons R."/>
            <person name="Seto K."/>
            <person name="Myers J."/>
            <person name="Bonds A."/>
            <person name="Quandt C.A."/>
            <person name="Barry K."/>
            <person name="Liu P."/>
            <person name="Grigoriev I."/>
            <person name="Longcore J.E."/>
            <person name="James T.Y."/>
        </authorList>
    </citation>
    <scope>NUCLEOTIDE SEQUENCE</scope>
    <source>
        <strain evidence="1">JEL0476</strain>
    </source>
</reference>
<feature type="non-terminal residue" evidence="1">
    <location>
        <position position="1"/>
    </location>
</feature>
<evidence type="ECO:0000313" key="2">
    <source>
        <dbReference type="Proteomes" id="UP001211065"/>
    </source>
</evidence>
<sequence>MRLSFLDLDSSYNLPLNFKNLNAPVVMDNSNSLLLDNSDLSSNGSPIQSSFSSPPSFTSSTPELSSLFEPDVAESAKFNVLLNFMPFVTIFKSRISQGIHSQHIFGKTVPFPAYLIDALLGLMVFITKISFDPQFTERIDCALHYVNKAEQSLESLKDDEADRTDALYTRVLLSLMWLHLGKYHIASKHFIAIYSLAQEYNWDRPTVIKPKYLKTSHPEERKDRCIIWSIFLILTGF</sequence>
<protein>
    <recommendedName>
        <fullName evidence="3">Transcription factor domain-containing protein</fullName>
    </recommendedName>
</protein>
<proteinExistence type="predicted"/>
<dbReference type="EMBL" id="JADGJW010001010">
    <property type="protein sequence ID" value="KAJ3208140.1"/>
    <property type="molecule type" value="Genomic_DNA"/>
</dbReference>
<name>A0AAD5TZS1_9FUNG</name>
<gene>
    <name evidence="1" type="ORF">HK099_000125</name>
</gene>
<organism evidence="1 2">
    <name type="scientific">Clydaea vesicula</name>
    <dbReference type="NCBI Taxonomy" id="447962"/>
    <lineage>
        <taxon>Eukaryota</taxon>
        <taxon>Fungi</taxon>
        <taxon>Fungi incertae sedis</taxon>
        <taxon>Chytridiomycota</taxon>
        <taxon>Chytridiomycota incertae sedis</taxon>
        <taxon>Chytridiomycetes</taxon>
        <taxon>Lobulomycetales</taxon>
        <taxon>Lobulomycetaceae</taxon>
        <taxon>Clydaea</taxon>
    </lineage>
</organism>